<name>A0A1I1HM29_9SPHI</name>
<dbReference type="EMBL" id="FOLL01000006">
    <property type="protein sequence ID" value="SFC22110.1"/>
    <property type="molecule type" value="Genomic_DNA"/>
</dbReference>
<sequence length="86" mass="9636">MPYQGKATSFSTRPTAFRDDKVIILLYSRTDDLFTTKRSASREDGNPCAGTARAFSGHEFHVWAFTRHREGYEVSTIQCACTVVLG</sequence>
<reference evidence="1 2" key="1">
    <citation type="submission" date="2016-10" db="EMBL/GenBank/DDBJ databases">
        <authorList>
            <person name="de Groot N.N."/>
        </authorList>
    </citation>
    <scope>NUCLEOTIDE SEQUENCE [LARGE SCALE GENOMIC DNA]</scope>
    <source>
        <strain evidence="1 2">DSM 22900</strain>
    </source>
</reference>
<dbReference type="AlphaFoldDB" id="A0A1I1HM29"/>
<evidence type="ECO:0000313" key="1">
    <source>
        <dbReference type="EMBL" id="SFC22110.1"/>
    </source>
</evidence>
<organism evidence="1 2">
    <name type="scientific">Parapedobacter composti</name>
    <dbReference type="NCBI Taxonomy" id="623281"/>
    <lineage>
        <taxon>Bacteria</taxon>
        <taxon>Pseudomonadati</taxon>
        <taxon>Bacteroidota</taxon>
        <taxon>Sphingobacteriia</taxon>
        <taxon>Sphingobacteriales</taxon>
        <taxon>Sphingobacteriaceae</taxon>
        <taxon>Parapedobacter</taxon>
    </lineage>
</organism>
<dbReference type="OrthoDB" id="665435at2"/>
<gene>
    <name evidence="1" type="ORF">SAMN05421747_106139</name>
</gene>
<dbReference type="RefSeq" id="WP_090973211.1">
    <property type="nucleotide sequence ID" value="NZ_FOLL01000006.1"/>
</dbReference>
<evidence type="ECO:0000313" key="2">
    <source>
        <dbReference type="Proteomes" id="UP000199577"/>
    </source>
</evidence>
<dbReference type="Proteomes" id="UP000199577">
    <property type="component" value="Unassembled WGS sequence"/>
</dbReference>
<accession>A0A1I1HM29</accession>
<proteinExistence type="predicted"/>
<keyword evidence="2" id="KW-1185">Reference proteome</keyword>
<protein>
    <submittedName>
        <fullName evidence="1">Uncharacterized protein</fullName>
    </submittedName>
</protein>